<dbReference type="PANTHER" id="PTHR45848:SF4">
    <property type="entry name" value="DUAL SPECIFICITY PROTEIN PHOSPHATASE 12"/>
    <property type="match status" value="1"/>
</dbReference>
<name>C5FI87_ARTOC</name>
<dbReference type="InterPro" id="IPR020422">
    <property type="entry name" value="TYR_PHOSPHATASE_DUAL_dom"/>
</dbReference>
<comment type="similarity">
    <text evidence="1">Belongs to the protein-tyrosine phosphatase family. Non-receptor class dual specificity subfamily.</text>
</comment>
<feature type="domain" description="Tyrosine-protein phosphatase" evidence="5">
    <location>
        <begin position="1"/>
        <end position="191"/>
    </location>
</feature>
<dbReference type="RefSeq" id="XP_002848952.1">
    <property type="nucleotide sequence ID" value="XM_002848906.1"/>
</dbReference>
<accession>C5FI87</accession>
<reference evidence="7" key="1">
    <citation type="journal article" date="2012" name="MBio">
        <title>Comparative genome analysis of Trichophyton rubrum and related dermatophytes reveals candidate genes involved in infection.</title>
        <authorList>
            <person name="Martinez D.A."/>
            <person name="Oliver B.G."/>
            <person name="Graeser Y."/>
            <person name="Goldberg J.M."/>
            <person name="Li W."/>
            <person name="Martinez-Rossi N.M."/>
            <person name="Monod M."/>
            <person name="Shelest E."/>
            <person name="Barton R.C."/>
            <person name="Birch E."/>
            <person name="Brakhage A.A."/>
            <person name="Chen Z."/>
            <person name="Gurr S.J."/>
            <person name="Heiman D."/>
            <person name="Heitman J."/>
            <person name="Kosti I."/>
            <person name="Rossi A."/>
            <person name="Saif S."/>
            <person name="Samalova M."/>
            <person name="Saunders C.W."/>
            <person name="Shea T."/>
            <person name="Summerbell R.C."/>
            <person name="Xu J."/>
            <person name="Young S."/>
            <person name="Zeng Q."/>
            <person name="Birren B.W."/>
            <person name="Cuomo C.A."/>
            <person name="White T.C."/>
        </authorList>
    </citation>
    <scope>NUCLEOTIDE SEQUENCE [LARGE SCALE GENOMIC DNA]</scope>
    <source>
        <strain evidence="7">ATCC MYA-4605 / CBS 113480</strain>
    </source>
</reference>
<evidence type="ECO:0000259" key="5">
    <source>
        <dbReference type="SMART" id="SM00195"/>
    </source>
</evidence>
<dbReference type="Gene3D" id="3.90.190.10">
    <property type="entry name" value="Protein tyrosine phosphatase superfamily"/>
    <property type="match status" value="1"/>
</dbReference>
<protein>
    <recommendedName>
        <fullName evidence="2">protein-tyrosine-phosphatase</fullName>
        <ecNumber evidence="2">3.1.3.48</ecNumber>
    </recommendedName>
</protein>
<organism evidence="6 7">
    <name type="scientific">Arthroderma otae (strain ATCC MYA-4605 / CBS 113480)</name>
    <name type="common">Microsporum canis</name>
    <dbReference type="NCBI Taxonomy" id="554155"/>
    <lineage>
        <taxon>Eukaryota</taxon>
        <taxon>Fungi</taxon>
        <taxon>Dikarya</taxon>
        <taxon>Ascomycota</taxon>
        <taxon>Pezizomycotina</taxon>
        <taxon>Eurotiomycetes</taxon>
        <taxon>Eurotiomycetidae</taxon>
        <taxon>Onygenales</taxon>
        <taxon>Arthrodermataceae</taxon>
        <taxon>Microsporum</taxon>
    </lineage>
</organism>
<dbReference type="GO" id="GO:0005634">
    <property type="term" value="C:nucleus"/>
    <property type="evidence" value="ECO:0007669"/>
    <property type="project" value="TreeGrafter"/>
</dbReference>
<dbReference type="EMBL" id="DS995702">
    <property type="protein sequence ID" value="EEQ29067.1"/>
    <property type="molecule type" value="Genomic_DNA"/>
</dbReference>
<dbReference type="PANTHER" id="PTHR45848">
    <property type="entry name" value="DUAL SPECIFICITY PROTEIN PHOSPHATASE 12 FAMILY MEMBER"/>
    <property type="match status" value="1"/>
</dbReference>
<proteinExistence type="inferred from homology"/>
<keyword evidence="3" id="KW-0378">Hydrolase</keyword>
<dbReference type="eggNOG" id="KOG1716">
    <property type="taxonomic scope" value="Eukaryota"/>
</dbReference>
<dbReference type="AlphaFoldDB" id="C5FI87"/>
<evidence type="ECO:0000313" key="7">
    <source>
        <dbReference type="Proteomes" id="UP000002035"/>
    </source>
</evidence>
<keyword evidence="4" id="KW-0904">Protein phosphatase</keyword>
<gene>
    <name evidence="6" type="ORF">MCYG_01886</name>
</gene>
<dbReference type="VEuPathDB" id="FungiDB:MCYG_01886"/>
<dbReference type="InterPro" id="IPR029021">
    <property type="entry name" value="Prot-tyrosine_phosphatase-like"/>
</dbReference>
<evidence type="ECO:0000256" key="1">
    <source>
        <dbReference type="ARBA" id="ARBA00008601"/>
    </source>
</evidence>
<evidence type="ECO:0000313" key="6">
    <source>
        <dbReference type="EMBL" id="EEQ29067.1"/>
    </source>
</evidence>
<dbReference type="Proteomes" id="UP000002035">
    <property type="component" value="Unassembled WGS sequence"/>
</dbReference>
<dbReference type="GeneID" id="9229003"/>
<dbReference type="GO" id="GO:0004725">
    <property type="term" value="F:protein tyrosine phosphatase activity"/>
    <property type="evidence" value="ECO:0007669"/>
    <property type="project" value="UniProtKB-EC"/>
</dbReference>
<dbReference type="SUPFAM" id="SSF52799">
    <property type="entry name" value="(Phosphotyrosine protein) phosphatases II"/>
    <property type="match status" value="1"/>
</dbReference>
<dbReference type="GO" id="GO:0008138">
    <property type="term" value="F:protein tyrosine/serine/threonine phosphatase activity"/>
    <property type="evidence" value="ECO:0007669"/>
    <property type="project" value="TreeGrafter"/>
</dbReference>
<sequence length="209" mass="23713">MDRVNGYNIYIGRLVHSWCFFERTHALFALRNQDALKQANITHVISVVGPKERPSAISSLQTYDVQGHLILDLLDQDQENILQHFPQANRFIEGATADGSAVLVHWSGQYLFPYIYTIETPEHLHMHINSDPELYSGLGISRSATIVLAYMLYQARPRLTPGGALFVLRSSRPGCQPNAGFTEQLALYHQMGCPDSLEDQHLYQLFLDR</sequence>
<evidence type="ECO:0000256" key="2">
    <source>
        <dbReference type="ARBA" id="ARBA00013064"/>
    </source>
</evidence>
<dbReference type="STRING" id="554155.C5FI87"/>
<dbReference type="SMART" id="SM00195">
    <property type="entry name" value="DSPc"/>
    <property type="match status" value="1"/>
</dbReference>
<evidence type="ECO:0000256" key="4">
    <source>
        <dbReference type="ARBA" id="ARBA00022912"/>
    </source>
</evidence>
<dbReference type="OrthoDB" id="2017893at2759"/>
<dbReference type="EC" id="3.1.3.48" evidence="2"/>
<keyword evidence="7" id="KW-1185">Reference proteome</keyword>
<evidence type="ECO:0000256" key="3">
    <source>
        <dbReference type="ARBA" id="ARBA00022801"/>
    </source>
</evidence>
<dbReference type="HOGENOM" id="CLU_1315120_0_0_1"/>